<dbReference type="InParanoid" id="Q2FSH6"/>
<organism evidence="1 2">
    <name type="scientific">Methanospirillum hungatei JF-1 (strain ATCC 27890 / DSM 864 / NBRC 100397 / JF-1)</name>
    <dbReference type="NCBI Taxonomy" id="323259"/>
    <lineage>
        <taxon>Archaea</taxon>
        <taxon>Methanobacteriati</taxon>
        <taxon>Methanobacteriota</taxon>
        <taxon>Stenosarchaea group</taxon>
        <taxon>Methanomicrobia</taxon>
        <taxon>Methanomicrobiales</taxon>
        <taxon>Methanospirillaceae</taxon>
        <taxon>Methanospirillum</taxon>
    </lineage>
</organism>
<sequence length="83" mass="10046">MTQCIFIDGFCTQNRQYLPEPKNIRASYHLPIAYYGLPVKEISFMEILKRKVMPFMNEPSCNRYKFTHESGNYRYHEKIKENF</sequence>
<dbReference type="STRING" id="323259.Mhun_2206"/>
<dbReference type="HOGENOM" id="CLU_2534697_0_0_2"/>
<reference evidence="2" key="1">
    <citation type="journal article" date="2016" name="Stand. Genomic Sci.">
        <title>Complete genome sequence of Methanospirillum hungatei type strain JF1.</title>
        <authorList>
            <person name="Gunsalus R.P."/>
            <person name="Cook L.E."/>
            <person name="Crable B."/>
            <person name="Rohlin L."/>
            <person name="McDonald E."/>
            <person name="Mouttaki H."/>
            <person name="Sieber J.R."/>
            <person name="Poweleit N."/>
            <person name="Zhou H."/>
            <person name="Lapidus A.L."/>
            <person name="Daligault H.E."/>
            <person name="Land M."/>
            <person name="Gilna P."/>
            <person name="Ivanova N."/>
            <person name="Kyrpides N."/>
            <person name="Culley D.E."/>
            <person name="McInerney M.J."/>
        </authorList>
    </citation>
    <scope>NUCLEOTIDE SEQUENCE [LARGE SCALE GENOMIC DNA]</scope>
    <source>
        <strain evidence="2">ATCC 27890 / DSM 864 / NBRC 100397 / JF-1</strain>
    </source>
</reference>
<accession>Q2FSH6</accession>
<evidence type="ECO:0000313" key="1">
    <source>
        <dbReference type="EMBL" id="ABD41911.1"/>
    </source>
</evidence>
<dbReference type="AlphaFoldDB" id="Q2FSH6"/>
<gene>
    <name evidence="1" type="ordered locus">Mhun_2206</name>
</gene>
<name>Q2FSH6_METHJ</name>
<dbReference type="EMBL" id="CP000254">
    <property type="protein sequence ID" value="ABD41911.1"/>
    <property type="molecule type" value="Genomic_DNA"/>
</dbReference>
<dbReference type="KEGG" id="mhu:Mhun_2206"/>
<dbReference type="Proteomes" id="UP000001941">
    <property type="component" value="Chromosome"/>
</dbReference>
<keyword evidence="2" id="KW-1185">Reference proteome</keyword>
<protein>
    <submittedName>
        <fullName evidence="1">Uncharacterized protein</fullName>
    </submittedName>
</protein>
<proteinExistence type="predicted"/>
<dbReference type="EnsemblBacteria" id="ABD41911">
    <property type="protein sequence ID" value="ABD41911"/>
    <property type="gene ID" value="Mhun_2206"/>
</dbReference>
<evidence type="ECO:0000313" key="2">
    <source>
        <dbReference type="Proteomes" id="UP000001941"/>
    </source>
</evidence>